<reference evidence="12" key="1">
    <citation type="submission" date="2020-05" db="EMBL/GenBank/DDBJ databases">
        <title>Frigoriglobus tundricola gen. nov., sp. nov., a psychrotolerant cellulolytic planctomycete of the family Gemmataceae with two divergent copies of 16S rRNA gene.</title>
        <authorList>
            <person name="Kulichevskaya I.S."/>
            <person name="Ivanova A.A."/>
            <person name="Naumoff D.G."/>
            <person name="Beletsky A.V."/>
            <person name="Rijpstra W.I.C."/>
            <person name="Sinninghe Damste J.S."/>
            <person name="Mardanov A.V."/>
            <person name="Ravin N.V."/>
            <person name="Dedysh S.N."/>
        </authorList>
    </citation>
    <scope>NUCLEOTIDE SEQUENCE [LARGE SCALE GENOMIC DNA]</scope>
    <source>
        <strain evidence="12">PL17</strain>
    </source>
</reference>
<dbReference type="PRINTS" id="PR00151">
    <property type="entry name" value="PORPHBDMNASE"/>
</dbReference>
<dbReference type="AlphaFoldDB" id="A0A6M5YH92"/>
<comment type="similarity">
    <text evidence="3 8">Belongs to the HMBS family.</text>
</comment>
<evidence type="ECO:0000256" key="4">
    <source>
        <dbReference type="ARBA" id="ARBA00011245"/>
    </source>
</evidence>
<evidence type="ECO:0000313" key="11">
    <source>
        <dbReference type="EMBL" id="QJW93407.1"/>
    </source>
</evidence>
<comment type="function">
    <text evidence="1 8">Tetrapolymerization of the monopyrrole PBG into the hydroxymethylbilane pre-uroporphyrinogen in several discrete steps.</text>
</comment>
<dbReference type="KEGG" id="ftj:FTUN_0913"/>
<dbReference type="SUPFAM" id="SSF53850">
    <property type="entry name" value="Periplasmic binding protein-like II"/>
    <property type="match status" value="1"/>
</dbReference>
<evidence type="ECO:0000256" key="6">
    <source>
        <dbReference type="ARBA" id="ARBA00023244"/>
    </source>
</evidence>
<comment type="cofactor">
    <cofactor evidence="8">
        <name>dipyrromethane</name>
        <dbReference type="ChEBI" id="CHEBI:60342"/>
    </cofactor>
    <text evidence="8">Binds 1 dipyrromethane group covalently.</text>
</comment>
<dbReference type="GO" id="GO:0005737">
    <property type="term" value="C:cytoplasm"/>
    <property type="evidence" value="ECO:0007669"/>
    <property type="project" value="UniProtKB-UniRule"/>
</dbReference>
<dbReference type="PROSITE" id="PS00533">
    <property type="entry name" value="PORPHOBILINOGEN_DEAM"/>
    <property type="match status" value="1"/>
</dbReference>
<dbReference type="EC" id="2.5.1.61" evidence="8"/>
<evidence type="ECO:0000256" key="7">
    <source>
        <dbReference type="ARBA" id="ARBA00048169"/>
    </source>
</evidence>
<comment type="pathway">
    <text evidence="2">Porphyrin-containing compound metabolism; protoporphyrin-IX biosynthesis; coproporphyrinogen-III from 5-aminolevulinate: step 2/4.</text>
</comment>
<dbReference type="GO" id="GO:0004418">
    <property type="term" value="F:hydroxymethylbilane synthase activity"/>
    <property type="evidence" value="ECO:0007669"/>
    <property type="project" value="UniProtKB-UniRule"/>
</dbReference>
<comment type="catalytic activity">
    <reaction evidence="7 8">
        <text>4 porphobilinogen + H2O = hydroxymethylbilane + 4 NH4(+)</text>
        <dbReference type="Rhea" id="RHEA:13185"/>
        <dbReference type="ChEBI" id="CHEBI:15377"/>
        <dbReference type="ChEBI" id="CHEBI:28938"/>
        <dbReference type="ChEBI" id="CHEBI:57845"/>
        <dbReference type="ChEBI" id="CHEBI:58126"/>
        <dbReference type="EC" id="2.5.1.61"/>
    </reaction>
</comment>
<dbReference type="InterPro" id="IPR000860">
    <property type="entry name" value="HemC"/>
</dbReference>
<dbReference type="HAMAP" id="MF_00260">
    <property type="entry name" value="Porphobil_deam"/>
    <property type="match status" value="1"/>
</dbReference>
<evidence type="ECO:0000259" key="9">
    <source>
        <dbReference type="Pfam" id="PF01379"/>
    </source>
</evidence>
<dbReference type="PANTHER" id="PTHR11557">
    <property type="entry name" value="PORPHOBILINOGEN DEAMINASE"/>
    <property type="match status" value="1"/>
</dbReference>
<proteinExistence type="inferred from homology"/>
<accession>A0A6M5YH92</accession>
<dbReference type="InterPro" id="IPR022419">
    <property type="entry name" value="Porphobilin_deaminase_cofac_BS"/>
</dbReference>
<dbReference type="PANTHER" id="PTHR11557:SF0">
    <property type="entry name" value="PORPHOBILINOGEN DEAMINASE"/>
    <property type="match status" value="1"/>
</dbReference>
<feature type="domain" description="Porphobilinogen deaminase N-terminal" evidence="9">
    <location>
        <begin position="4"/>
        <end position="211"/>
    </location>
</feature>
<evidence type="ECO:0000256" key="2">
    <source>
        <dbReference type="ARBA" id="ARBA00004735"/>
    </source>
</evidence>
<dbReference type="Proteomes" id="UP000503447">
    <property type="component" value="Chromosome"/>
</dbReference>
<gene>
    <name evidence="8" type="primary">hemC</name>
    <name evidence="11" type="ORF">FTUN_0913</name>
</gene>
<dbReference type="NCBIfam" id="TIGR00212">
    <property type="entry name" value="hemC"/>
    <property type="match status" value="1"/>
</dbReference>
<dbReference type="Gene3D" id="3.40.190.10">
    <property type="entry name" value="Periplasmic binding protein-like II"/>
    <property type="match status" value="2"/>
</dbReference>
<evidence type="ECO:0000256" key="3">
    <source>
        <dbReference type="ARBA" id="ARBA00005638"/>
    </source>
</evidence>
<feature type="domain" description="Porphobilinogen deaminase C-terminal" evidence="10">
    <location>
        <begin position="224"/>
        <end position="293"/>
    </location>
</feature>
<dbReference type="Pfam" id="PF03900">
    <property type="entry name" value="Porphobil_deamC"/>
    <property type="match status" value="1"/>
</dbReference>
<evidence type="ECO:0000313" key="12">
    <source>
        <dbReference type="Proteomes" id="UP000503447"/>
    </source>
</evidence>
<dbReference type="SUPFAM" id="SSF54782">
    <property type="entry name" value="Porphobilinogen deaminase (hydroxymethylbilane synthase), C-terminal domain"/>
    <property type="match status" value="1"/>
</dbReference>
<protein>
    <recommendedName>
        <fullName evidence="8">Porphobilinogen deaminase</fullName>
        <shortName evidence="8">PBG</shortName>
        <ecNumber evidence="8">2.5.1.61</ecNumber>
    </recommendedName>
    <alternativeName>
        <fullName evidence="8">Hydroxymethylbilane synthase</fullName>
        <shortName evidence="8">HMBS</shortName>
    </alternativeName>
    <alternativeName>
        <fullName evidence="8">Pre-uroporphyrinogen synthase</fullName>
    </alternativeName>
</protein>
<sequence>MNALRLGTRGSPLALWQAHFVADRLRPVAAPRAVELVTIETHGDRDQASALSAMGGFGVFTKAIQNALLDGRADVAVHSLKDLPTLPEPQLELVAVPPRGPTGDAFVSRRHRRFDDLPAGATVGTSSLRRRAQALNRRPDLKLIELRGNVDTRLRKLDDQNLDAIILAEAGLVRLGLADRVTEILDPSWMLPAVGQGAIGLECRAGDAEAQRLVAALRCPDTFCRVRAERAMLYTLGGGCLVPIGATSKVLDGVLTVRGAVLSPDGARRVVATHSGLATAPVGVGQELAAMLLAEGADELLQHGIPPA</sequence>
<keyword evidence="12" id="KW-1185">Reference proteome</keyword>
<comment type="miscellaneous">
    <text evidence="8">The porphobilinogen subunits are added to the dipyrromethane group.</text>
</comment>
<organism evidence="11 12">
    <name type="scientific">Frigoriglobus tundricola</name>
    <dbReference type="NCBI Taxonomy" id="2774151"/>
    <lineage>
        <taxon>Bacteria</taxon>
        <taxon>Pseudomonadati</taxon>
        <taxon>Planctomycetota</taxon>
        <taxon>Planctomycetia</taxon>
        <taxon>Gemmatales</taxon>
        <taxon>Gemmataceae</taxon>
        <taxon>Frigoriglobus</taxon>
    </lineage>
</organism>
<dbReference type="PIRSF" id="PIRSF001438">
    <property type="entry name" value="4pyrrol_synth_OHMeBilane_synth"/>
    <property type="match status" value="1"/>
</dbReference>
<keyword evidence="6 8" id="KW-0627">Porphyrin biosynthesis</keyword>
<dbReference type="FunFam" id="3.40.190.10:FF:000005">
    <property type="entry name" value="Porphobilinogen deaminase"/>
    <property type="match status" value="1"/>
</dbReference>
<dbReference type="InterPro" id="IPR022417">
    <property type="entry name" value="Porphobilin_deaminase_N"/>
</dbReference>
<name>A0A6M5YH92_9BACT</name>
<feature type="modified residue" description="S-(dipyrrolylmethanemethyl)cysteine" evidence="8">
    <location>
        <position position="240"/>
    </location>
</feature>
<dbReference type="InterPro" id="IPR036803">
    <property type="entry name" value="Porphobilinogen_deaminase_C_sf"/>
</dbReference>
<evidence type="ECO:0000256" key="8">
    <source>
        <dbReference type="HAMAP-Rule" id="MF_00260"/>
    </source>
</evidence>
<evidence type="ECO:0000259" key="10">
    <source>
        <dbReference type="Pfam" id="PF03900"/>
    </source>
</evidence>
<dbReference type="InterPro" id="IPR022418">
    <property type="entry name" value="Porphobilinogen_deaminase_C"/>
</dbReference>
<evidence type="ECO:0000256" key="1">
    <source>
        <dbReference type="ARBA" id="ARBA00002869"/>
    </source>
</evidence>
<dbReference type="Gene3D" id="3.30.160.40">
    <property type="entry name" value="Porphobilinogen deaminase, C-terminal domain"/>
    <property type="match status" value="1"/>
</dbReference>
<keyword evidence="5 8" id="KW-0808">Transferase</keyword>
<dbReference type="GO" id="GO:0006782">
    <property type="term" value="P:protoporphyrinogen IX biosynthetic process"/>
    <property type="evidence" value="ECO:0007669"/>
    <property type="project" value="UniProtKB-UniRule"/>
</dbReference>
<dbReference type="RefSeq" id="WP_171469600.1">
    <property type="nucleotide sequence ID" value="NZ_CP053452.2"/>
</dbReference>
<dbReference type="EMBL" id="CP053452">
    <property type="protein sequence ID" value="QJW93407.1"/>
    <property type="molecule type" value="Genomic_DNA"/>
</dbReference>
<evidence type="ECO:0000256" key="5">
    <source>
        <dbReference type="ARBA" id="ARBA00022679"/>
    </source>
</evidence>
<dbReference type="Pfam" id="PF01379">
    <property type="entry name" value="Porphobil_deam"/>
    <property type="match status" value="1"/>
</dbReference>
<comment type="subunit">
    <text evidence="4 8">Monomer.</text>
</comment>